<feature type="transmembrane region" description="Helical" evidence="7">
    <location>
        <begin position="20"/>
        <end position="38"/>
    </location>
</feature>
<feature type="transmembrane region" description="Helical" evidence="7">
    <location>
        <begin position="1087"/>
        <end position="1109"/>
    </location>
</feature>
<feature type="domain" description="ABC3 transporter permease C-terminal" evidence="8">
    <location>
        <begin position="634"/>
        <end position="751"/>
    </location>
</feature>
<feature type="transmembrane region" description="Helical" evidence="7">
    <location>
        <begin position="1129"/>
        <end position="1148"/>
    </location>
</feature>
<evidence type="ECO:0000256" key="7">
    <source>
        <dbReference type="SAM" id="Phobius"/>
    </source>
</evidence>
<keyword evidence="3 7" id="KW-0812">Transmembrane</keyword>
<dbReference type="InterPro" id="IPR038766">
    <property type="entry name" value="Membrane_comp_ABC_pdt"/>
</dbReference>
<comment type="caution">
    <text evidence="10">The sequence shown here is derived from an EMBL/GenBank/DDBJ whole genome shotgun (WGS) entry which is preliminary data.</text>
</comment>
<dbReference type="GO" id="GO:0005886">
    <property type="term" value="C:plasma membrane"/>
    <property type="evidence" value="ECO:0007669"/>
    <property type="project" value="UniProtKB-SubCell"/>
</dbReference>
<feature type="transmembrane region" description="Helical" evidence="7">
    <location>
        <begin position="800"/>
        <end position="820"/>
    </location>
</feature>
<dbReference type="PANTHER" id="PTHR30287:SF1">
    <property type="entry name" value="INNER MEMBRANE PROTEIN"/>
    <property type="match status" value="1"/>
</dbReference>
<feature type="transmembrane region" description="Helical" evidence="7">
    <location>
        <begin position="1032"/>
        <end position="1054"/>
    </location>
</feature>
<proteinExistence type="predicted"/>
<keyword evidence="2" id="KW-1003">Cell membrane</keyword>
<feature type="domain" description="MacB-like periplasmic core" evidence="9">
    <location>
        <begin position="804"/>
        <end position="996"/>
    </location>
</feature>
<evidence type="ECO:0000259" key="9">
    <source>
        <dbReference type="Pfam" id="PF12704"/>
    </source>
</evidence>
<keyword evidence="6" id="KW-0175">Coiled coil</keyword>
<dbReference type="Proteomes" id="UP000823915">
    <property type="component" value="Unassembled WGS sequence"/>
</dbReference>
<feature type="transmembrane region" description="Helical" evidence="7">
    <location>
        <begin position="628"/>
        <end position="649"/>
    </location>
</feature>
<reference evidence="10" key="2">
    <citation type="submission" date="2021-04" db="EMBL/GenBank/DDBJ databases">
        <authorList>
            <person name="Gilroy R."/>
        </authorList>
    </citation>
    <scope>NUCLEOTIDE SEQUENCE</scope>
    <source>
        <strain evidence="10">1282</strain>
    </source>
</reference>
<dbReference type="Gene3D" id="1.10.287.1490">
    <property type="match status" value="1"/>
</dbReference>
<evidence type="ECO:0000313" key="10">
    <source>
        <dbReference type="EMBL" id="HIY27335.1"/>
    </source>
</evidence>
<reference evidence="10" key="1">
    <citation type="journal article" date="2021" name="PeerJ">
        <title>Extensive microbial diversity within the chicken gut microbiome revealed by metagenomics and culture.</title>
        <authorList>
            <person name="Gilroy R."/>
            <person name="Ravi A."/>
            <person name="Getino M."/>
            <person name="Pursley I."/>
            <person name="Horton D.L."/>
            <person name="Alikhan N.F."/>
            <person name="Baker D."/>
            <person name="Gharbi K."/>
            <person name="Hall N."/>
            <person name="Watson M."/>
            <person name="Adriaenssens E.M."/>
            <person name="Foster-Nyarko E."/>
            <person name="Jarju S."/>
            <person name="Secka A."/>
            <person name="Antonio M."/>
            <person name="Oren A."/>
            <person name="Chaudhuri R.R."/>
            <person name="La Ragione R."/>
            <person name="Hildebrand F."/>
            <person name="Pallen M.J."/>
        </authorList>
    </citation>
    <scope>NUCLEOTIDE SEQUENCE</scope>
    <source>
        <strain evidence="10">1282</strain>
    </source>
</reference>
<dbReference type="Pfam" id="PF12704">
    <property type="entry name" value="MacB_PCD"/>
    <property type="match status" value="1"/>
</dbReference>
<comment type="subcellular location">
    <subcellularLocation>
        <location evidence="1">Cell membrane</location>
        <topology evidence="1">Multi-pass membrane protein</topology>
    </subcellularLocation>
</comment>
<name>A0A9D1YEN6_9FIRM</name>
<evidence type="ECO:0000256" key="5">
    <source>
        <dbReference type="ARBA" id="ARBA00023136"/>
    </source>
</evidence>
<protein>
    <submittedName>
        <fullName evidence="10">ABC transporter permease</fullName>
    </submittedName>
</protein>
<dbReference type="AlphaFoldDB" id="A0A9D1YEN6"/>
<feature type="coiled-coil region" evidence="6">
    <location>
        <begin position="571"/>
        <end position="605"/>
    </location>
</feature>
<evidence type="ECO:0000313" key="11">
    <source>
        <dbReference type="Proteomes" id="UP000823915"/>
    </source>
</evidence>
<feature type="transmembrane region" description="Helical" evidence="7">
    <location>
        <begin position="679"/>
        <end position="707"/>
    </location>
</feature>
<organism evidence="10 11">
    <name type="scientific">Candidatus Acutalibacter pullistercoris</name>
    <dbReference type="NCBI Taxonomy" id="2838418"/>
    <lineage>
        <taxon>Bacteria</taxon>
        <taxon>Bacillati</taxon>
        <taxon>Bacillota</taxon>
        <taxon>Clostridia</taxon>
        <taxon>Eubacteriales</taxon>
        <taxon>Acutalibacteraceae</taxon>
        <taxon>Acutalibacter</taxon>
    </lineage>
</organism>
<feature type="coiled-coil region" evidence="6">
    <location>
        <begin position="490"/>
        <end position="545"/>
    </location>
</feature>
<sequence>MKTYGKNIFRTIRGSLSRFLAIFAIVALGVGFLAGLLVSPMDMRLSADALYDETRLYDLRVVSTLGLTEEDVEAVSAVEGVEGLFPAYDTDLVLLSEEGDSLTARVHSLPEDTSEENANYLTRPQLLEGRMPQEPGECVIVKTKSLVEGQEWVGATLTVEEDEEDDEEEDSSPLPQTLTVVGTVRSAAYVSMEPEYTTAGSGTLEVMLYTLPETFDMDYYTALYLSVEGARELNSSSDQYWDKVEAVQSALEDMAPERAQLRYETLVGDAQQELDDARAEYEEARADTEEELADAKAQLEDAQKEIDENRQTLADAKAQLESGQAQLDSGKTTFYNEIYTARQEIQNGYAQIESGQAQIDSGSAQIESAQAQLDQGYAQLAQEEQPLLEAKAQLDATKSQLDSLTQGKEALFQAAQGLGVEVADTSDAGALALIAQLEQAAPEAAAQFAPLQEGLNALAAQGQDTASALAAWEEGTAQYEAGYAQWSAGKAELDQNQAALNEQRYALQNQQVTLNNSRAELDQNSAALQQTINETEAQFQATQGEIDQGWIDYQEGMAQLEDAQKEVDEGLADYEEGWQEAQDQFAEAEEELADGESQLREIEEGEWYVFSREDNVGFSSYDSNADKIAAIASVFPVFFFLVAALVALTSMTRLVEEERQQIGTLKALGYSPAAIASKYMIYAAIATAAGCVVGVAAGMQVFPTIIINAYAIMYDIPHTLTPVNWPVAALASGAALVVTLVPTLNACWSALREAPARLMLPKAPKAGKRILLERITPLWKRMKFTHKVTARNLFRYKKRFFMTVIGIAGCTALLVTGFGVKDSISDIVELQFDQLNQYQLIVGLKDESALEGAKLQEILGDKDRVEDYLSVLQDSGQVVPKGSDPADSVTILAPSDVDRYREYFQFRDRTSGQAVDFTEDSVVITEKLSERQHLDVGDQITVKNQDEVEATFTITGICENYVSHYLYLSPAAYEEAFGEAPSWNALLCKLPAQEDAQDEDQLTTDLLKCRDISGTQYTTELSRSFNDTISSINFIVVVLIVSAGILAFIVLYNLTNINIAERQNELATIKVLGFYNREVAAYIYRETVLLTLIGTAAGLVLGIFLHQFVIRTAEIDMVMFGRSIYPLSYLWSALLTVVFSVFVNLVMYRKLKNVDMVESLKAPE</sequence>
<evidence type="ECO:0000256" key="3">
    <source>
        <dbReference type="ARBA" id="ARBA00022692"/>
    </source>
</evidence>
<keyword evidence="4 7" id="KW-1133">Transmembrane helix</keyword>
<dbReference type="PANTHER" id="PTHR30287">
    <property type="entry name" value="MEMBRANE COMPONENT OF PREDICTED ABC SUPERFAMILY METABOLITE UPTAKE TRANSPORTER"/>
    <property type="match status" value="1"/>
</dbReference>
<dbReference type="Pfam" id="PF02687">
    <property type="entry name" value="FtsX"/>
    <property type="match status" value="2"/>
</dbReference>
<dbReference type="InterPro" id="IPR025857">
    <property type="entry name" value="MacB_PCD"/>
</dbReference>
<feature type="transmembrane region" description="Helical" evidence="7">
    <location>
        <begin position="727"/>
        <end position="751"/>
    </location>
</feature>
<feature type="domain" description="ABC3 transporter permease C-terminal" evidence="8">
    <location>
        <begin position="1038"/>
        <end position="1153"/>
    </location>
</feature>
<feature type="coiled-coil region" evidence="6">
    <location>
        <begin position="267"/>
        <end position="326"/>
    </location>
</feature>
<dbReference type="GO" id="GO:0015562">
    <property type="term" value="F:efflux transmembrane transporter activity"/>
    <property type="evidence" value="ECO:0007669"/>
    <property type="project" value="InterPro"/>
</dbReference>
<evidence type="ECO:0000256" key="1">
    <source>
        <dbReference type="ARBA" id="ARBA00004651"/>
    </source>
</evidence>
<evidence type="ECO:0000256" key="4">
    <source>
        <dbReference type="ARBA" id="ARBA00022989"/>
    </source>
</evidence>
<gene>
    <name evidence="10" type="ORF">H9838_09220</name>
</gene>
<dbReference type="EMBL" id="DXDU01000149">
    <property type="protein sequence ID" value="HIY27335.1"/>
    <property type="molecule type" value="Genomic_DNA"/>
</dbReference>
<evidence type="ECO:0000259" key="8">
    <source>
        <dbReference type="Pfam" id="PF02687"/>
    </source>
</evidence>
<evidence type="ECO:0000256" key="6">
    <source>
        <dbReference type="SAM" id="Coils"/>
    </source>
</evidence>
<keyword evidence="5 7" id="KW-0472">Membrane</keyword>
<accession>A0A9D1YEN6</accession>
<dbReference type="InterPro" id="IPR003838">
    <property type="entry name" value="ABC3_permease_C"/>
</dbReference>
<evidence type="ECO:0000256" key="2">
    <source>
        <dbReference type="ARBA" id="ARBA00022475"/>
    </source>
</evidence>